<accession>A0ACC0JVJ6</accession>
<proteinExistence type="predicted"/>
<keyword evidence="2" id="KW-1185">Reference proteome</keyword>
<organism evidence="1 2">
    <name type="scientific">Choristoneura fumiferana</name>
    <name type="common">Spruce budworm moth</name>
    <name type="synonym">Archips fumiferana</name>
    <dbReference type="NCBI Taxonomy" id="7141"/>
    <lineage>
        <taxon>Eukaryota</taxon>
        <taxon>Metazoa</taxon>
        <taxon>Ecdysozoa</taxon>
        <taxon>Arthropoda</taxon>
        <taxon>Hexapoda</taxon>
        <taxon>Insecta</taxon>
        <taxon>Pterygota</taxon>
        <taxon>Neoptera</taxon>
        <taxon>Endopterygota</taxon>
        <taxon>Lepidoptera</taxon>
        <taxon>Glossata</taxon>
        <taxon>Ditrysia</taxon>
        <taxon>Tortricoidea</taxon>
        <taxon>Tortricidae</taxon>
        <taxon>Tortricinae</taxon>
        <taxon>Choristoneura</taxon>
    </lineage>
</organism>
<gene>
    <name evidence="1" type="ORF">MSG28_002462</name>
</gene>
<name>A0ACC0JVJ6_CHOFU</name>
<dbReference type="EMBL" id="CM046103">
    <property type="protein sequence ID" value="KAI8428241.1"/>
    <property type="molecule type" value="Genomic_DNA"/>
</dbReference>
<dbReference type="Proteomes" id="UP001064048">
    <property type="component" value="Chromosome 3"/>
</dbReference>
<protein>
    <submittedName>
        <fullName evidence="1">Uncharacterized protein</fullName>
    </submittedName>
</protein>
<reference evidence="1 2" key="1">
    <citation type="journal article" date="2022" name="Genome Biol. Evol.">
        <title>The Spruce Budworm Genome: Reconstructing the Evolutionary History of Antifreeze Proteins.</title>
        <authorList>
            <person name="Beliveau C."/>
            <person name="Gagne P."/>
            <person name="Picq S."/>
            <person name="Vernygora O."/>
            <person name="Keeling C.I."/>
            <person name="Pinkney K."/>
            <person name="Doucet D."/>
            <person name="Wen F."/>
            <person name="Johnston J.S."/>
            <person name="Maaroufi H."/>
            <person name="Boyle B."/>
            <person name="Laroche J."/>
            <person name="Dewar K."/>
            <person name="Juretic N."/>
            <person name="Blackburn G."/>
            <person name="Nisole A."/>
            <person name="Brunet B."/>
            <person name="Brandao M."/>
            <person name="Lumley L."/>
            <person name="Duan J."/>
            <person name="Quan G."/>
            <person name="Lucarotti C.J."/>
            <person name="Roe A.D."/>
            <person name="Sperling F.A.H."/>
            <person name="Levesque R.C."/>
            <person name="Cusson M."/>
        </authorList>
    </citation>
    <scope>NUCLEOTIDE SEQUENCE [LARGE SCALE GENOMIC DNA]</scope>
    <source>
        <strain evidence="1">Glfc:IPQL:Cfum</strain>
    </source>
</reference>
<evidence type="ECO:0000313" key="1">
    <source>
        <dbReference type="EMBL" id="KAI8428241.1"/>
    </source>
</evidence>
<comment type="caution">
    <text evidence="1">The sequence shown here is derived from an EMBL/GenBank/DDBJ whole genome shotgun (WGS) entry which is preliminary data.</text>
</comment>
<evidence type="ECO:0000313" key="2">
    <source>
        <dbReference type="Proteomes" id="UP001064048"/>
    </source>
</evidence>
<sequence length="504" mass="56974">MGALYLFMVLIVSAHAKVVLDHNEDVHLSNEISKNDPEINLTTIASEYKWATKIAAEPSGNEIDGDLVGDISTTEEVPEIHVDNGTALILTPYIKDGRIVEARNASRVDSKLFLDFESYSGFLTVNETLRSHLFFWYFPVPDKPVNETPWILWLQGGPGASSMTGLFDEIGPVNYSPYGKLKKNPYTWLANHSLLFIDNPVGTGYSYTESEDGFAIDLDTYATHLYTAMKQFVQLFPELQNAPLFVAGESYAGKYVPALAMKIHEHKEWPGGHFNLQYFGLMDQTQLDTIKPLVEGFQADIANNRSVEAKHKWVNLISTLLFFSHQKHAYNFLRDDLNVAKYTAFLATSEVKRALHVGDIKFSYLNVTVNTKLAPDFLSNTKPMMEVLLEHYRVLVGQLDQMLPCLSTSRNYRTWKWNGTQEFLQAVRFPYIFNSRLAGYYKTGGQLTEVVLRGAGHMVPLDAPAPAQAMLAHWTRGEPICLKMPFYEGNFIQSFLRNNTVINI</sequence>